<evidence type="ECO:0000256" key="4">
    <source>
        <dbReference type="ARBA" id="ARBA00019403"/>
    </source>
</evidence>
<keyword evidence="10" id="KW-0411">Iron-sulfur</keyword>
<dbReference type="InterPro" id="IPR005122">
    <property type="entry name" value="Uracil-DNA_glycosylase-like"/>
</dbReference>
<feature type="domain" description="Uracil-DNA glycosylase-like" evidence="12">
    <location>
        <begin position="144"/>
        <end position="290"/>
    </location>
</feature>
<name>A0A5C6EIH3_9BACT</name>
<keyword evidence="9" id="KW-0408">Iron</keyword>
<dbReference type="GO" id="GO:0004844">
    <property type="term" value="F:uracil DNA N-glycosylase activity"/>
    <property type="evidence" value="ECO:0007669"/>
    <property type="project" value="UniProtKB-EC"/>
</dbReference>
<evidence type="ECO:0000313" key="14">
    <source>
        <dbReference type="Proteomes" id="UP000317977"/>
    </source>
</evidence>
<protein>
    <recommendedName>
        <fullName evidence="4">Type-4 uracil-DNA glycosylase</fullName>
        <ecNumber evidence="3">3.2.2.27</ecNumber>
    </recommendedName>
</protein>
<keyword evidence="7" id="KW-0227">DNA damage</keyword>
<proteinExistence type="inferred from homology"/>
<reference evidence="13 14" key="1">
    <citation type="submission" date="2019-02" db="EMBL/GenBank/DDBJ databases">
        <title>Deep-cultivation of Planctomycetes and their phenomic and genomic characterization uncovers novel biology.</title>
        <authorList>
            <person name="Wiegand S."/>
            <person name="Jogler M."/>
            <person name="Boedeker C."/>
            <person name="Pinto D."/>
            <person name="Vollmers J."/>
            <person name="Rivas-Marin E."/>
            <person name="Kohn T."/>
            <person name="Peeters S.H."/>
            <person name="Heuer A."/>
            <person name="Rast P."/>
            <person name="Oberbeckmann S."/>
            <person name="Bunk B."/>
            <person name="Jeske O."/>
            <person name="Meyerdierks A."/>
            <person name="Storesund J.E."/>
            <person name="Kallscheuer N."/>
            <person name="Luecker S."/>
            <person name="Lage O.M."/>
            <person name="Pohl T."/>
            <person name="Merkel B.J."/>
            <person name="Hornburger P."/>
            <person name="Mueller R.-W."/>
            <person name="Bruemmer F."/>
            <person name="Labrenz M."/>
            <person name="Spormann A.M."/>
            <person name="Op Den Camp H."/>
            <person name="Overmann J."/>
            <person name="Amann R."/>
            <person name="Jetten M.S.M."/>
            <person name="Mascher T."/>
            <person name="Medema M.H."/>
            <person name="Devos D.P."/>
            <person name="Kaster A.-K."/>
            <person name="Ovreas L."/>
            <person name="Rohde M."/>
            <person name="Galperin M.Y."/>
            <person name="Jogler C."/>
        </authorList>
    </citation>
    <scope>NUCLEOTIDE SEQUENCE [LARGE SCALE GENOMIC DNA]</scope>
    <source>
        <strain evidence="13 14">Poly59</strain>
    </source>
</reference>
<evidence type="ECO:0000256" key="3">
    <source>
        <dbReference type="ARBA" id="ARBA00012030"/>
    </source>
</evidence>
<keyword evidence="11" id="KW-0234">DNA repair</keyword>
<evidence type="ECO:0000256" key="8">
    <source>
        <dbReference type="ARBA" id="ARBA00022801"/>
    </source>
</evidence>
<dbReference type="GO" id="GO:0051539">
    <property type="term" value="F:4 iron, 4 sulfur cluster binding"/>
    <property type="evidence" value="ECO:0007669"/>
    <property type="project" value="UniProtKB-KW"/>
</dbReference>
<dbReference type="InterPro" id="IPR051536">
    <property type="entry name" value="UDG_Type-4/5"/>
</dbReference>
<dbReference type="RefSeq" id="WP_146536670.1">
    <property type="nucleotide sequence ID" value="NZ_SJPX01000005.1"/>
</dbReference>
<evidence type="ECO:0000259" key="12">
    <source>
        <dbReference type="SMART" id="SM00986"/>
    </source>
</evidence>
<evidence type="ECO:0000313" key="13">
    <source>
        <dbReference type="EMBL" id="TWU48290.1"/>
    </source>
</evidence>
<dbReference type="PANTHER" id="PTHR33693:SF1">
    <property type="entry name" value="TYPE-4 URACIL-DNA GLYCOSYLASE"/>
    <property type="match status" value="1"/>
</dbReference>
<keyword evidence="14" id="KW-1185">Reference proteome</keyword>
<keyword evidence="8" id="KW-0378">Hydrolase</keyword>
<dbReference type="InterPro" id="IPR036895">
    <property type="entry name" value="Uracil-DNA_glycosylase-like_sf"/>
</dbReference>
<dbReference type="EC" id="3.2.2.27" evidence="3"/>
<dbReference type="EMBL" id="SJPX01000005">
    <property type="protein sequence ID" value="TWU48290.1"/>
    <property type="molecule type" value="Genomic_DNA"/>
</dbReference>
<dbReference type="OrthoDB" id="5290748at2"/>
<dbReference type="Pfam" id="PF03167">
    <property type="entry name" value="UDG"/>
    <property type="match status" value="1"/>
</dbReference>
<dbReference type="NCBIfam" id="TIGR00758">
    <property type="entry name" value="UDG_fam4"/>
    <property type="match status" value="1"/>
</dbReference>
<accession>A0A5C6EIH3</accession>
<dbReference type="PANTHER" id="PTHR33693">
    <property type="entry name" value="TYPE-5 URACIL-DNA GLYCOSYLASE"/>
    <property type="match status" value="1"/>
</dbReference>
<evidence type="ECO:0000256" key="2">
    <source>
        <dbReference type="ARBA" id="ARBA00006521"/>
    </source>
</evidence>
<comment type="caution">
    <text evidence="13">The sequence shown here is derived from an EMBL/GenBank/DDBJ whole genome shotgun (WGS) entry which is preliminary data.</text>
</comment>
<evidence type="ECO:0000256" key="11">
    <source>
        <dbReference type="ARBA" id="ARBA00023204"/>
    </source>
</evidence>
<evidence type="ECO:0000256" key="6">
    <source>
        <dbReference type="ARBA" id="ARBA00022723"/>
    </source>
</evidence>
<gene>
    <name evidence="13" type="ORF">Poly59_51360</name>
</gene>
<dbReference type="GO" id="GO:0046872">
    <property type="term" value="F:metal ion binding"/>
    <property type="evidence" value="ECO:0007669"/>
    <property type="project" value="UniProtKB-KW"/>
</dbReference>
<comment type="catalytic activity">
    <reaction evidence="1">
        <text>Hydrolyzes single-stranded DNA or mismatched double-stranded DNA and polynucleotides, releasing free uracil.</text>
        <dbReference type="EC" id="3.2.2.27"/>
    </reaction>
</comment>
<evidence type="ECO:0000256" key="7">
    <source>
        <dbReference type="ARBA" id="ARBA00022763"/>
    </source>
</evidence>
<evidence type="ECO:0000256" key="5">
    <source>
        <dbReference type="ARBA" id="ARBA00022485"/>
    </source>
</evidence>
<comment type="similarity">
    <text evidence="2">Belongs to the uracil-DNA glycosylase (UDG) superfamily. Type 4 (UDGa) family.</text>
</comment>
<keyword evidence="6" id="KW-0479">Metal-binding</keyword>
<evidence type="ECO:0000256" key="10">
    <source>
        <dbReference type="ARBA" id="ARBA00023014"/>
    </source>
</evidence>
<keyword evidence="5" id="KW-0004">4Fe-4S</keyword>
<evidence type="ECO:0000256" key="9">
    <source>
        <dbReference type="ARBA" id="ARBA00023004"/>
    </source>
</evidence>
<dbReference type="SMART" id="SM00987">
    <property type="entry name" value="UreE_C"/>
    <property type="match status" value="1"/>
</dbReference>
<dbReference type="CDD" id="cd10030">
    <property type="entry name" value="UDG-F4_TTUDGA_SPO1dp_like"/>
    <property type="match status" value="1"/>
</dbReference>
<organism evidence="13 14">
    <name type="scientific">Rubripirellula reticaptiva</name>
    <dbReference type="NCBI Taxonomy" id="2528013"/>
    <lineage>
        <taxon>Bacteria</taxon>
        <taxon>Pseudomonadati</taxon>
        <taxon>Planctomycetota</taxon>
        <taxon>Planctomycetia</taxon>
        <taxon>Pirellulales</taxon>
        <taxon>Pirellulaceae</taxon>
        <taxon>Rubripirellula</taxon>
    </lineage>
</organism>
<dbReference type="AlphaFoldDB" id="A0A5C6EIH3"/>
<dbReference type="SUPFAM" id="SSF52141">
    <property type="entry name" value="Uracil-DNA glycosylase-like"/>
    <property type="match status" value="1"/>
</dbReference>
<sequence>MAENDASTAGESLDAQEIYEQTAALAAHLARAGIRFLPNAQESEVEAWGAHFVAEADEMPEVSVAEVPVAAAPAAVAPPAAVASPARPVRRVESVPAFTSIEGPYPGESLSVAERKARLDDLALQVAGCTQCEVLSNCRTQTVFGEGSSTPRFVFFGEAPGAEEDRSGRPFADQAGQLLTKMIQACKFQREDAYLFNSIKCRPPGSRTPEPGEFQNCRTFYEQQLALLRPEYIVCLGAISAQELLKTKLSVGRLRGKLHTYLESKVVVTYHPSYLLRNPAAKKAAWDDLQMMMKDAGLM</sequence>
<dbReference type="GO" id="GO:0006281">
    <property type="term" value="P:DNA repair"/>
    <property type="evidence" value="ECO:0007669"/>
    <property type="project" value="UniProtKB-KW"/>
</dbReference>
<evidence type="ECO:0000256" key="1">
    <source>
        <dbReference type="ARBA" id="ARBA00001400"/>
    </source>
</evidence>
<dbReference type="SMART" id="SM00986">
    <property type="entry name" value="UDG"/>
    <property type="match status" value="1"/>
</dbReference>
<dbReference type="Proteomes" id="UP000317977">
    <property type="component" value="Unassembled WGS sequence"/>
</dbReference>
<dbReference type="InterPro" id="IPR005273">
    <property type="entry name" value="Ura-DNA_glyco_family4"/>
</dbReference>
<dbReference type="Gene3D" id="3.40.470.10">
    <property type="entry name" value="Uracil-DNA glycosylase-like domain"/>
    <property type="match status" value="1"/>
</dbReference>